<evidence type="ECO:0008006" key="3">
    <source>
        <dbReference type="Google" id="ProtNLM"/>
    </source>
</evidence>
<dbReference type="GeneID" id="18910707"/>
<dbReference type="OrthoDB" id="244495at2759"/>
<evidence type="ECO:0000313" key="1">
    <source>
        <dbReference type="EMBL" id="EKM61730.1"/>
    </source>
</evidence>
<dbReference type="HOGENOM" id="CLU_2278427_0_0_1"/>
<organism evidence="1 2">
    <name type="scientific">Phanerochaete carnosa (strain HHB-10118-sp)</name>
    <name type="common">White-rot fungus</name>
    <name type="synonym">Peniophora carnosa</name>
    <dbReference type="NCBI Taxonomy" id="650164"/>
    <lineage>
        <taxon>Eukaryota</taxon>
        <taxon>Fungi</taxon>
        <taxon>Dikarya</taxon>
        <taxon>Basidiomycota</taxon>
        <taxon>Agaricomycotina</taxon>
        <taxon>Agaricomycetes</taxon>
        <taxon>Polyporales</taxon>
        <taxon>Phanerochaetaceae</taxon>
        <taxon>Phanerochaete</taxon>
    </lineage>
</organism>
<proteinExistence type="predicted"/>
<dbReference type="Proteomes" id="UP000008370">
    <property type="component" value="Unassembled WGS sequence"/>
</dbReference>
<gene>
    <name evidence="1" type="ORF">PHACADRAFT_190915</name>
</gene>
<dbReference type="KEGG" id="pco:PHACADRAFT_190915"/>
<dbReference type="AlphaFoldDB" id="K5WQH1"/>
<keyword evidence="2" id="KW-1185">Reference proteome</keyword>
<evidence type="ECO:0000313" key="2">
    <source>
        <dbReference type="Proteomes" id="UP000008370"/>
    </source>
</evidence>
<sequence length="102" mass="11460">MLSYEVIRNDTYSNKSCQMEREMCSYLEWQLNVEPTTLIEFQEMVKRDFKGPGPYPTYAAPLPAPSSIPSTTLYIGTACTPLFISGRAPSTSPPKPTPRLPR</sequence>
<protein>
    <recommendedName>
        <fullName evidence="3">Cyclin N-terminal domain-containing protein</fullName>
    </recommendedName>
</protein>
<dbReference type="EMBL" id="JH930468">
    <property type="protein sequence ID" value="EKM61730.1"/>
    <property type="molecule type" value="Genomic_DNA"/>
</dbReference>
<dbReference type="STRING" id="650164.K5WQH1"/>
<reference evidence="1 2" key="1">
    <citation type="journal article" date="2012" name="BMC Genomics">
        <title>Comparative genomics of the white-rot fungi, Phanerochaete carnosa and P. chrysosporium, to elucidate the genetic basis of the distinct wood types they colonize.</title>
        <authorList>
            <person name="Suzuki H."/>
            <person name="MacDonald J."/>
            <person name="Syed K."/>
            <person name="Salamov A."/>
            <person name="Hori C."/>
            <person name="Aerts A."/>
            <person name="Henrissat B."/>
            <person name="Wiebenga A."/>
            <person name="vanKuyk P.A."/>
            <person name="Barry K."/>
            <person name="Lindquist E."/>
            <person name="LaButti K."/>
            <person name="Lapidus A."/>
            <person name="Lucas S."/>
            <person name="Coutinho P."/>
            <person name="Gong Y."/>
            <person name="Samejima M."/>
            <person name="Mahadevan R."/>
            <person name="Abou-Zaid M."/>
            <person name="de Vries R.P."/>
            <person name="Igarashi K."/>
            <person name="Yadav J.S."/>
            <person name="Grigoriev I.V."/>
            <person name="Master E.R."/>
        </authorList>
    </citation>
    <scope>NUCLEOTIDE SEQUENCE [LARGE SCALE GENOMIC DNA]</scope>
    <source>
        <strain evidence="1 2">HHB-10118-sp</strain>
    </source>
</reference>
<name>K5WQH1_PHACS</name>
<dbReference type="InParanoid" id="K5WQH1"/>
<accession>K5WQH1</accession>
<dbReference type="RefSeq" id="XP_007391133.1">
    <property type="nucleotide sequence ID" value="XM_007391071.1"/>
</dbReference>